<dbReference type="Gene3D" id="3.90.120.10">
    <property type="entry name" value="DNA Methylase, subunit A, domain 2"/>
    <property type="match status" value="1"/>
</dbReference>
<keyword evidence="1 5" id="KW-0489">Methyltransferase</keyword>
<evidence type="ECO:0000256" key="7">
    <source>
        <dbReference type="RuleBase" id="RU000417"/>
    </source>
</evidence>
<proteinExistence type="inferred from homology"/>
<dbReference type="PANTHER" id="PTHR46098:SF1">
    <property type="entry name" value="TRNA (CYTOSINE(38)-C(5))-METHYLTRANSFERASE"/>
    <property type="match status" value="1"/>
</dbReference>
<dbReference type="RefSeq" id="WP_055285914.1">
    <property type="nucleotide sequence ID" value="NZ_CABIXW010000001.1"/>
</dbReference>
<dbReference type="EMBL" id="CZBV01000001">
    <property type="protein sequence ID" value="CUQ80378.1"/>
    <property type="molecule type" value="Genomic_DNA"/>
</dbReference>
<dbReference type="InterPro" id="IPR001525">
    <property type="entry name" value="C5_MeTfrase"/>
</dbReference>
<evidence type="ECO:0000256" key="5">
    <source>
        <dbReference type="PROSITE-ProRule" id="PRU01016"/>
    </source>
</evidence>
<dbReference type="InterPro" id="IPR029063">
    <property type="entry name" value="SAM-dependent_MTases_sf"/>
</dbReference>
<evidence type="ECO:0000256" key="6">
    <source>
        <dbReference type="RuleBase" id="RU000416"/>
    </source>
</evidence>
<feature type="active site" evidence="5">
    <location>
        <position position="72"/>
    </location>
</feature>
<dbReference type="PRINTS" id="PR00105">
    <property type="entry name" value="C5METTRFRASE"/>
</dbReference>
<dbReference type="PANTHER" id="PTHR46098">
    <property type="entry name" value="TRNA (CYTOSINE(38)-C(5))-METHYLTRANSFERASE"/>
    <property type="match status" value="1"/>
</dbReference>
<accession>A0A174Z7X9</accession>
<dbReference type="Gene3D" id="3.40.50.150">
    <property type="entry name" value="Vaccinia Virus protein VP39"/>
    <property type="match status" value="1"/>
</dbReference>
<dbReference type="PROSITE" id="PS51679">
    <property type="entry name" value="SAM_MT_C5"/>
    <property type="match status" value="1"/>
</dbReference>
<dbReference type="PROSITE" id="PS00094">
    <property type="entry name" value="C5_MTASE_1"/>
    <property type="match status" value="1"/>
</dbReference>
<dbReference type="Proteomes" id="UP000095780">
    <property type="component" value="Unassembled WGS sequence"/>
</dbReference>
<dbReference type="NCBIfam" id="TIGR00675">
    <property type="entry name" value="dcm"/>
    <property type="match status" value="1"/>
</dbReference>
<dbReference type="GO" id="GO:0009307">
    <property type="term" value="P:DNA restriction-modification system"/>
    <property type="evidence" value="ECO:0007669"/>
    <property type="project" value="UniProtKB-KW"/>
</dbReference>
<evidence type="ECO:0000256" key="4">
    <source>
        <dbReference type="ARBA" id="ARBA00022747"/>
    </source>
</evidence>
<dbReference type="AlphaFoldDB" id="A0A174Z7X9"/>
<dbReference type="InterPro" id="IPR018117">
    <property type="entry name" value="C5_DNA_meth_AS"/>
</dbReference>
<protein>
    <recommendedName>
        <fullName evidence="7">Cytosine-specific methyltransferase</fullName>
        <ecNumber evidence="7">2.1.1.37</ecNumber>
    </recommendedName>
</protein>
<evidence type="ECO:0000256" key="1">
    <source>
        <dbReference type="ARBA" id="ARBA00022603"/>
    </source>
</evidence>
<dbReference type="GO" id="GO:0032259">
    <property type="term" value="P:methylation"/>
    <property type="evidence" value="ECO:0007669"/>
    <property type="project" value="UniProtKB-KW"/>
</dbReference>
<sequence>MVQILELFGGIGSPRCALRNLNIPTKAIDYVEIDENAVRSYNAMFAEELEYKTQSVVGWNLKPDILIHGSPCQDMSIAGHQGKATAEAGRINRGKGADKGSGTRSSLMWETIHIIQNMGEWKPKYVIWENVKNVLNGYNKKNFEQYIAEMEKLGYTSNYQILDARDFGLPQARERVFTVSVLNGEKFDFSDLIRTPMKDISEFLLNNDEVPPVYDVTQPSVYSVIGEKGIRRATVIKDFAYTITTRQDRTPAQVIDCGNGRYRYLTERECWRLQGYTDKDYERAKAVQKRSGRYRMALYKQAGNSIAVPIFESMFRKIILHETA</sequence>
<dbReference type="InterPro" id="IPR050750">
    <property type="entry name" value="C5-MTase"/>
</dbReference>
<evidence type="ECO:0000313" key="9">
    <source>
        <dbReference type="Proteomes" id="UP000095780"/>
    </source>
</evidence>
<name>A0A174Z7X9_9FIRM</name>
<evidence type="ECO:0000256" key="3">
    <source>
        <dbReference type="ARBA" id="ARBA00022691"/>
    </source>
</evidence>
<reference evidence="8 9" key="1">
    <citation type="submission" date="2015-09" db="EMBL/GenBank/DDBJ databases">
        <authorList>
            <consortium name="Pathogen Informatics"/>
        </authorList>
    </citation>
    <scope>NUCLEOTIDE SEQUENCE [LARGE SCALE GENOMIC DNA]</scope>
    <source>
        <strain evidence="8 9">2789STDY5834878</strain>
    </source>
</reference>
<evidence type="ECO:0000256" key="2">
    <source>
        <dbReference type="ARBA" id="ARBA00022679"/>
    </source>
</evidence>
<dbReference type="Pfam" id="PF00145">
    <property type="entry name" value="DNA_methylase"/>
    <property type="match status" value="1"/>
</dbReference>
<comment type="similarity">
    <text evidence="5 6">Belongs to the class I-like SAM-binding methyltransferase superfamily. C5-methyltransferase family.</text>
</comment>
<dbReference type="GO" id="GO:0003886">
    <property type="term" value="F:DNA (cytosine-5-)-methyltransferase activity"/>
    <property type="evidence" value="ECO:0007669"/>
    <property type="project" value="UniProtKB-EC"/>
</dbReference>
<evidence type="ECO:0000313" key="8">
    <source>
        <dbReference type="EMBL" id="CUQ80378.1"/>
    </source>
</evidence>
<gene>
    <name evidence="8" type="primary">hhaIM</name>
    <name evidence="8" type="ORF">ERS852492_00480</name>
</gene>
<keyword evidence="4" id="KW-0680">Restriction system</keyword>
<dbReference type="SUPFAM" id="SSF53335">
    <property type="entry name" value="S-adenosyl-L-methionine-dependent methyltransferases"/>
    <property type="match status" value="1"/>
</dbReference>
<keyword evidence="3 5" id="KW-0949">S-adenosyl-L-methionine</keyword>
<keyword evidence="2 5" id="KW-0808">Transferase</keyword>
<dbReference type="EC" id="2.1.1.37" evidence="7"/>
<organism evidence="8 9">
    <name type="scientific">Lachnospira eligens</name>
    <dbReference type="NCBI Taxonomy" id="39485"/>
    <lineage>
        <taxon>Bacteria</taxon>
        <taxon>Bacillati</taxon>
        <taxon>Bacillota</taxon>
        <taxon>Clostridia</taxon>
        <taxon>Lachnospirales</taxon>
        <taxon>Lachnospiraceae</taxon>
        <taxon>Lachnospira</taxon>
    </lineage>
</organism>
<comment type="catalytic activity">
    <reaction evidence="7">
        <text>a 2'-deoxycytidine in DNA + S-adenosyl-L-methionine = a 5-methyl-2'-deoxycytidine in DNA + S-adenosyl-L-homocysteine + H(+)</text>
        <dbReference type="Rhea" id="RHEA:13681"/>
        <dbReference type="Rhea" id="RHEA-COMP:11369"/>
        <dbReference type="Rhea" id="RHEA-COMP:11370"/>
        <dbReference type="ChEBI" id="CHEBI:15378"/>
        <dbReference type="ChEBI" id="CHEBI:57856"/>
        <dbReference type="ChEBI" id="CHEBI:59789"/>
        <dbReference type="ChEBI" id="CHEBI:85452"/>
        <dbReference type="ChEBI" id="CHEBI:85454"/>
        <dbReference type="EC" id="2.1.1.37"/>
    </reaction>
</comment>